<dbReference type="GO" id="GO:0003735">
    <property type="term" value="F:structural constituent of ribosome"/>
    <property type="evidence" value="ECO:0007669"/>
    <property type="project" value="InterPro"/>
</dbReference>
<keyword evidence="1" id="KW-0689">Ribosomal protein</keyword>
<evidence type="ECO:0000256" key="2">
    <source>
        <dbReference type="ARBA" id="ARBA00023274"/>
    </source>
</evidence>
<dbReference type="InterPro" id="IPR036967">
    <property type="entry name" value="Ribosomal_uS11_sf"/>
</dbReference>
<sequence length="89" mass="9632">MHPSHALESKGDSNTVDMTAYQSLAVVFSQRCLESGITEVYCNMEAKPGSKSCYAMTIDTAQGQTLKVADVYLRDNSVVCSRDSSSSDL</sequence>
<dbReference type="Gene3D" id="3.30.420.80">
    <property type="entry name" value="Ribosomal protein S11"/>
    <property type="match status" value="1"/>
</dbReference>
<name>A0A7R8VQ49_TIMDO</name>
<evidence type="ECO:0000256" key="1">
    <source>
        <dbReference type="ARBA" id="ARBA00022980"/>
    </source>
</evidence>
<dbReference type="GO" id="GO:1990904">
    <property type="term" value="C:ribonucleoprotein complex"/>
    <property type="evidence" value="ECO:0007669"/>
    <property type="project" value="UniProtKB-KW"/>
</dbReference>
<dbReference type="GO" id="GO:0005840">
    <property type="term" value="C:ribosome"/>
    <property type="evidence" value="ECO:0007669"/>
    <property type="project" value="UniProtKB-KW"/>
</dbReference>
<gene>
    <name evidence="3" type="ORF">TDIB3V08_LOCUS8884</name>
</gene>
<keyword evidence="2" id="KW-0687">Ribonucleoprotein</keyword>
<dbReference type="GO" id="GO:0006412">
    <property type="term" value="P:translation"/>
    <property type="evidence" value="ECO:0007669"/>
    <property type="project" value="InterPro"/>
</dbReference>
<protein>
    <submittedName>
        <fullName evidence="3">Uncharacterized protein</fullName>
    </submittedName>
</protein>
<accession>A0A7R8VQ49</accession>
<organism evidence="3">
    <name type="scientific">Timema douglasi</name>
    <name type="common">Walking stick</name>
    <dbReference type="NCBI Taxonomy" id="61478"/>
    <lineage>
        <taxon>Eukaryota</taxon>
        <taxon>Metazoa</taxon>
        <taxon>Ecdysozoa</taxon>
        <taxon>Arthropoda</taxon>
        <taxon>Hexapoda</taxon>
        <taxon>Insecta</taxon>
        <taxon>Pterygota</taxon>
        <taxon>Neoptera</taxon>
        <taxon>Polyneoptera</taxon>
        <taxon>Phasmatodea</taxon>
        <taxon>Timematodea</taxon>
        <taxon>Timematoidea</taxon>
        <taxon>Timematidae</taxon>
        <taxon>Timema</taxon>
    </lineage>
</organism>
<reference evidence="3" key="1">
    <citation type="submission" date="2020-11" db="EMBL/GenBank/DDBJ databases">
        <authorList>
            <person name="Tran Van P."/>
        </authorList>
    </citation>
    <scope>NUCLEOTIDE SEQUENCE</scope>
</reference>
<proteinExistence type="predicted"/>
<evidence type="ECO:0000313" key="3">
    <source>
        <dbReference type="EMBL" id="CAD7202704.1"/>
    </source>
</evidence>
<dbReference type="AlphaFoldDB" id="A0A7R8VQ49"/>
<dbReference type="EMBL" id="OA569703">
    <property type="protein sequence ID" value="CAD7202704.1"/>
    <property type="molecule type" value="Genomic_DNA"/>
</dbReference>